<dbReference type="RefSeq" id="XP_011397716.1">
    <property type="nucleotide sequence ID" value="XM_011399414.1"/>
</dbReference>
<dbReference type="Proteomes" id="UP000028924">
    <property type="component" value="Unassembled WGS sequence"/>
</dbReference>
<feature type="region of interest" description="Disordered" evidence="1">
    <location>
        <begin position="29"/>
        <end position="70"/>
    </location>
</feature>
<dbReference type="EMBL" id="KL662111">
    <property type="protein sequence ID" value="KFM24828.1"/>
    <property type="molecule type" value="Genomic_DNA"/>
</dbReference>
<accession>A0A087SGH4</accession>
<evidence type="ECO:0000313" key="3">
    <source>
        <dbReference type="Proteomes" id="UP000028924"/>
    </source>
</evidence>
<name>A0A087SGH4_AUXPR</name>
<protein>
    <submittedName>
        <fullName evidence="2">Uncharacterized protein</fullName>
    </submittedName>
</protein>
<reference evidence="2 3" key="1">
    <citation type="journal article" date="2014" name="BMC Genomics">
        <title>Oil accumulation mechanisms of the oleaginous microalga Chlorella protothecoides revealed through its genome, transcriptomes, and proteomes.</title>
        <authorList>
            <person name="Gao C."/>
            <person name="Wang Y."/>
            <person name="Shen Y."/>
            <person name="Yan D."/>
            <person name="He X."/>
            <person name="Dai J."/>
            <person name="Wu Q."/>
        </authorList>
    </citation>
    <scope>NUCLEOTIDE SEQUENCE [LARGE SCALE GENOMIC DNA]</scope>
    <source>
        <strain evidence="2 3">0710</strain>
    </source>
</reference>
<sequence length="70" mass="7203">MLWASSSTMRRQWTCGREGVGRRVAKTVAGQALRGDGHGGRWQPGSRPSPAACAAHPGPSGFAHAPGAPP</sequence>
<evidence type="ECO:0000256" key="1">
    <source>
        <dbReference type="SAM" id="MobiDB-lite"/>
    </source>
</evidence>
<keyword evidence="3" id="KW-1185">Reference proteome</keyword>
<proteinExistence type="predicted"/>
<dbReference type="KEGG" id="apro:F751_1707"/>
<gene>
    <name evidence="2" type="ORF">F751_1707</name>
</gene>
<dbReference type="GeneID" id="23613098"/>
<evidence type="ECO:0000313" key="2">
    <source>
        <dbReference type="EMBL" id="KFM24828.1"/>
    </source>
</evidence>
<organism evidence="2 3">
    <name type="scientific">Auxenochlorella protothecoides</name>
    <name type="common">Green microalga</name>
    <name type="synonym">Chlorella protothecoides</name>
    <dbReference type="NCBI Taxonomy" id="3075"/>
    <lineage>
        <taxon>Eukaryota</taxon>
        <taxon>Viridiplantae</taxon>
        <taxon>Chlorophyta</taxon>
        <taxon>core chlorophytes</taxon>
        <taxon>Trebouxiophyceae</taxon>
        <taxon>Chlorellales</taxon>
        <taxon>Chlorellaceae</taxon>
        <taxon>Auxenochlorella</taxon>
    </lineage>
</organism>
<dbReference type="AlphaFoldDB" id="A0A087SGH4"/>